<accession>A0A4U5NFP7</accession>
<comment type="caution">
    <text evidence="2">The sequence shown here is derived from an EMBL/GenBank/DDBJ whole genome shotgun (WGS) entry which is preliminary data.</text>
</comment>
<evidence type="ECO:0000313" key="2">
    <source>
        <dbReference type="EMBL" id="TKR81522.1"/>
    </source>
</evidence>
<dbReference type="OrthoDB" id="10467240at2759"/>
<keyword evidence="1" id="KW-1133">Transmembrane helix</keyword>
<feature type="transmembrane region" description="Helical" evidence="1">
    <location>
        <begin position="20"/>
        <end position="42"/>
    </location>
</feature>
<keyword evidence="1" id="KW-0472">Membrane</keyword>
<dbReference type="EMBL" id="AZBU02000004">
    <property type="protein sequence ID" value="TKR81522.1"/>
    <property type="molecule type" value="Genomic_DNA"/>
</dbReference>
<reference evidence="2" key="1">
    <citation type="submission" date="2013-11" db="EMBL/GenBank/DDBJ databases">
        <authorList>
            <person name="Sternberg P."/>
            <person name="Dillman A."/>
            <person name="Macchietto M."/>
        </authorList>
    </citation>
    <scope>NUCLEOTIDE SEQUENCE</scope>
    <source>
        <strain evidence="2">ALL</strain>
    </source>
</reference>
<reference evidence="2" key="2">
    <citation type="journal article" date="2015" name="Genome Biol.">
        <title>Comparative genomics of Steinernema reveals deeply conserved gene regulatory networks.</title>
        <authorList>
            <person name="Dillman A.R."/>
            <person name="Macchietto M."/>
            <person name="Porter C.F."/>
            <person name="Rogers A."/>
            <person name="Williams B."/>
            <person name="Antoshechkin I."/>
            <person name="Lee M.M."/>
            <person name="Goodwin Z."/>
            <person name="Lu X."/>
            <person name="Lewis E.E."/>
            <person name="Goodrich-Blair H."/>
            <person name="Stock S.P."/>
            <person name="Adams B.J."/>
            <person name="Sternberg P.W."/>
            <person name="Mortazavi A."/>
        </authorList>
    </citation>
    <scope>NUCLEOTIDE SEQUENCE [LARGE SCALE GENOMIC DNA]</scope>
    <source>
        <strain evidence="2">ALL</strain>
    </source>
</reference>
<keyword evidence="1" id="KW-0812">Transmembrane</keyword>
<protein>
    <submittedName>
        <fullName evidence="2">Uncharacterized protein</fullName>
    </submittedName>
</protein>
<evidence type="ECO:0000256" key="1">
    <source>
        <dbReference type="SAM" id="Phobius"/>
    </source>
</evidence>
<sequence>MPIDEVPSLSDFPISKSQRTLLFTGAGLFIFGFLSFGVLLLIEMVLNMRARVKAIELYDEMIIPPRCEQKAIEIDLTRQPPWKEYFYREEPFFNGAD</sequence>
<proteinExistence type="predicted"/>
<dbReference type="AlphaFoldDB" id="A0A4U5NFP7"/>
<gene>
    <name evidence="2" type="ORF">L596_015380</name>
</gene>
<organism evidence="2">
    <name type="scientific">Steinernema carpocapsae</name>
    <name type="common">Entomopathogenic nematode</name>
    <dbReference type="NCBI Taxonomy" id="34508"/>
    <lineage>
        <taxon>Eukaryota</taxon>
        <taxon>Metazoa</taxon>
        <taxon>Ecdysozoa</taxon>
        <taxon>Nematoda</taxon>
        <taxon>Chromadorea</taxon>
        <taxon>Rhabditida</taxon>
        <taxon>Tylenchina</taxon>
        <taxon>Panagrolaimomorpha</taxon>
        <taxon>Strongyloidoidea</taxon>
        <taxon>Steinernematidae</taxon>
        <taxon>Steinernema</taxon>
    </lineage>
</organism>
<reference evidence="2" key="3">
    <citation type="journal article" date="2019" name="G3 (Bethesda)">
        <title>Hybrid Assembly of the Genome of the Entomopathogenic Nematode Steinernema carpocapsae Identifies the X-Chromosome.</title>
        <authorList>
            <person name="Serra L."/>
            <person name="Macchietto M."/>
            <person name="Macias-Munoz A."/>
            <person name="McGill C.J."/>
            <person name="Rodriguez I.M."/>
            <person name="Rodriguez B."/>
            <person name="Murad R."/>
            <person name="Mortazavi A."/>
        </authorList>
    </citation>
    <scope>NUCLEOTIDE SEQUENCE</scope>
    <source>
        <strain evidence="2">ALL</strain>
    </source>
</reference>
<name>A0A4U5NFP7_STECR</name>